<accession>A0A931NEJ6</accession>
<keyword evidence="14" id="KW-1185">Reference proteome</keyword>
<evidence type="ECO:0000256" key="8">
    <source>
        <dbReference type="PROSITE-ProRule" id="PRU00169"/>
    </source>
</evidence>
<evidence type="ECO:0000256" key="1">
    <source>
        <dbReference type="ARBA" id="ARBA00004496"/>
    </source>
</evidence>
<feature type="compositionally biased region" description="Low complexity" evidence="10">
    <location>
        <begin position="252"/>
        <end position="264"/>
    </location>
</feature>
<dbReference type="InterPro" id="IPR036388">
    <property type="entry name" value="WH-like_DNA-bd_sf"/>
</dbReference>
<dbReference type="Gene3D" id="6.10.250.690">
    <property type="match status" value="1"/>
</dbReference>
<dbReference type="PROSITE" id="PS50110">
    <property type="entry name" value="RESPONSE_REGULATORY"/>
    <property type="match status" value="1"/>
</dbReference>
<dbReference type="Gene3D" id="1.10.10.10">
    <property type="entry name" value="Winged helix-like DNA-binding domain superfamily/Winged helix DNA-binding domain"/>
    <property type="match status" value="1"/>
</dbReference>
<dbReference type="PANTHER" id="PTHR48111:SF4">
    <property type="entry name" value="DNA-BINDING DUAL TRANSCRIPTIONAL REGULATOR OMPR"/>
    <property type="match status" value="1"/>
</dbReference>
<dbReference type="PANTHER" id="PTHR48111">
    <property type="entry name" value="REGULATOR OF RPOS"/>
    <property type="match status" value="1"/>
</dbReference>
<dbReference type="Pfam" id="PF00072">
    <property type="entry name" value="Response_reg"/>
    <property type="match status" value="1"/>
</dbReference>
<dbReference type="NCBIfam" id="NF007005">
    <property type="entry name" value="PRK09468.1"/>
    <property type="match status" value="1"/>
</dbReference>
<proteinExistence type="predicted"/>
<feature type="region of interest" description="Disordered" evidence="10">
    <location>
        <begin position="243"/>
        <end position="264"/>
    </location>
</feature>
<evidence type="ECO:0000259" key="11">
    <source>
        <dbReference type="PROSITE" id="PS50110"/>
    </source>
</evidence>
<keyword evidence="7" id="KW-0804">Transcription</keyword>
<keyword evidence="6 9" id="KW-0238">DNA-binding</keyword>
<evidence type="ECO:0000256" key="6">
    <source>
        <dbReference type="ARBA" id="ARBA00023125"/>
    </source>
</evidence>
<dbReference type="FunFam" id="1.10.10.10:FF:000099">
    <property type="entry name" value="Two-component system response regulator TorR"/>
    <property type="match status" value="1"/>
</dbReference>
<dbReference type="InterPro" id="IPR016032">
    <property type="entry name" value="Sig_transdc_resp-reg_C-effctor"/>
</dbReference>
<sequence>MTNAHNARTQRIAVVDDDARIRDLLRRYLSQEGFEVHPAEDGMALNRLMARESLDLIVLDLMMPGEDGLSICRRLRGAGNTTPIVMLTAKGEDVDRIVGLEVGADDYLAKPFNPRELLARINAVLRRAPAPEAPGAPARDPETVAFGPYRFDIAQRRLTRDGEELSLTTGEFAMLKALVRHPRMPLSRERLAQLTRGRDFEPYDRSLDVQVSRLRKMIEPDLANPRYIQTVWGLGYVFVPDGDEGKGDKPAAKPAAAQAASSGA</sequence>
<comment type="caution">
    <text evidence="13">The sequence shown here is derived from an EMBL/GenBank/DDBJ whole genome shotgun (WGS) entry which is preliminary data.</text>
</comment>
<dbReference type="GO" id="GO:0000976">
    <property type="term" value="F:transcription cis-regulatory region binding"/>
    <property type="evidence" value="ECO:0007669"/>
    <property type="project" value="TreeGrafter"/>
</dbReference>
<evidence type="ECO:0000256" key="2">
    <source>
        <dbReference type="ARBA" id="ARBA00022490"/>
    </source>
</evidence>
<evidence type="ECO:0000256" key="4">
    <source>
        <dbReference type="ARBA" id="ARBA00023012"/>
    </source>
</evidence>
<evidence type="ECO:0000256" key="7">
    <source>
        <dbReference type="ARBA" id="ARBA00023163"/>
    </source>
</evidence>
<dbReference type="RefSeq" id="WP_198111548.1">
    <property type="nucleotide sequence ID" value="NZ_JAEDAK010000008.1"/>
</dbReference>
<dbReference type="GO" id="GO:0000156">
    <property type="term" value="F:phosphorelay response regulator activity"/>
    <property type="evidence" value="ECO:0007669"/>
    <property type="project" value="TreeGrafter"/>
</dbReference>
<dbReference type="Gene3D" id="3.40.50.2300">
    <property type="match status" value="1"/>
</dbReference>
<organism evidence="13 14">
    <name type="scientific">Inhella proteolytica</name>
    <dbReference type="NCBI Taxonomy" id="2795029"/>
    <lineage>
        <taxon>Bacteria</taxon>
        <taxon>Pseudomonadati</taxon>
        <taxon>Pseudomonadota</taxon>
        <taxon>Betaproteobacteria</taxon>
        <taxon>Burkholderiales</taxon>
        <taxon>Sphaerotilaceae</taxon>
        <taxon>Inhella</taxon>
    </lineage>
</organism>
<evidence type="ECO:0000313" key="14">
    <source>
        <dbReference type="Proteomes" id="UP000613266"/>
    </source>
</evidence>
<keyword evidence="5" id="KW-0805">Transcription regulation</keyword>
<dbReference type="Proteomes" id="UP000613266">
    <property type="component" value="Unassembled WGS sequence"/>
</dbReference>
<dbReference type="SUPFAM" id="SSF46894">
    <property type="entry name" value="C-terminal effector domain of the bipartite response regulators"/>
    <property type="match status" value="1"/>
</dbReference>
<dbReference type="InterPro" id="IPR011006">
    <property type="entry name" value="CheY-like_superfamily"/>
</dbReference>
<dbReference type="InterPro" id="IPR001867">
    <property type="entry name" value="OmpR/PhoB-type_DNA-bd"/>
</dbReference>
<dbReference type="AlphaFoldDB" id="A0A931NEJ6"/>
<feature type="domain" description="Response regulatory" evidence="11">
    <location>
        <begin position="11"/>
        <end position="125"/>
    </location>
</feature>
<dbReference type="GO" id="GO:0032993">
    <property type="term" value="C:protein-DNA complex"/>
    <property type="evidence" value="ECO:0007669"/>
    <property type="project" value="TreeGrafter"/>
</dbReference>
<keyword evidence="3 8" id="KW-0597">Phosphoprotein</keyword>
<dbReference type="CDD" id="cd00383">
    <property type="entry name" value="trans_reg_C"/>
    <property type="match status" value="1"/>
</dbReference>
<feature type="modified residue" description="4-aspartylphosphate" evidence="8">
    <location>
        <position position="60"/>
    </location>
</feature>
<gene>
    <name evidence="13" type="primary">ompR</name>
    <name evidence="13" type="ORF">I7X39_12755</name>
</gene>
<name>A0A931NEJ6_9BURK</name>
<evidence type="ECO:0000256" key="10">
    <source>
        <dbReference type="SAM" id="MobiDB-lite"/>
    </source>
</evidence>
<dbReference type="InterPro" id="IPR001789">
    <property type="entry name" value="Sig_transdc_resp-reg_receiver"/>
</dbReference>
<evidence type="ECO:0000256" key="9">
    <source>
        <dbReference type="PROSITE-ProRule" id="PRU01091"/>
    </source>
</evidence>
<dbReference type="SUPFAM" id="SSF52172">
    <property type="entry name" value="CheY-like"/>
    <property type="match status" value="1"/>
</dbReference>
<comment type="subcellular location">
    <subcellularLocation>
        <location evidence="1">Cytoplasm</location>
    </subcellularLocation>
</comment>
<dbReference type="SMART" id="SM00862">
    <property type="entry name" value="Trans_reg_C"/>
    <property type="match status" value="1"/>
</dbReference>
<dbReference type="SMART" id="SM00448">
    <property type="entry name" value="REC"/>
    <property type="match status" value="1"/>
</dbReference>
<protein>
    <submittedName>
        <fullName evidence="13">Two-component system response regulator OmpR</fullName>
    </submittedName>
</protein>
<dbReference type="GO" id="GO:0005829">
    <property type="term" value="C:cytosol"/>
    <property type="evidence" value="ECO:0007669"/>
    <property type="project" value="TreeGrafter"/>
</dbReference>
<dbReference type="InterPro" id="IPR039420">
    <property type="entry name" value="WalR-like"/>
</dbReference>
<dbReference type="FunFam" id="3.40.50.2300:FF:000001">
    <property type="entry name" value="DNA-binding response regulator PhoB"/>
    <property type="match status" value="1"/>
</dbReference>
<evidence type="ECO:0000313" key="13">
    <source>
        <dbReference type="EMBL" id="MBH9577772.1"/>
    </source>
</evidence>
<dbReference type="GO" id="GO:0006355">
    <property type="term" value="P:regulation of DNA-templated transcription"/>
    <property type="evidence" value="ECO:0007669"/>
    <property type="project" value="InterPro"/>
</dbReference>
<dbReference type="Pfam" id="PF00486">
    <property type="entry name" value="Trans_reg_C"/>
    <property type="match status" value="1"/>
</dbReference>
<evidence type="ECO:0000256" key="5">
    <source>
        <dbReference type="ARBA" id="ARBA00023015"/>
    </source>
</evidence>
<keyword evidence="4" id="KW-0902">Two-component regulatory system</keyword>
<reference evidence="13" key="1">
    <citation type="submission" date="2020-12" db="EMBL/GenBank/DDBJ databases">
        <title>The genome sequence of Inhella sp. 1Y17.</title>
        <authorList>
            <person name="Liu Y."/>
        </authorList>
    </citation>
    <scope>NUCLEOTIDE SEQUENCE</scope>
    <source>
        <strain evidence="13">1Y17</strain>
    </source>
</reference>
<evidence type="ECO:0000256" key="3">
    <source>
        <dbReference type="ARBA" id="ARBA00022553"/>
    </source>
</evidence>
<feature type="DNA-binding region" description="OmpR/PhoB-type" evidence="9">
    <location>
        <begin position="141"/>
        <end position="240"/>
    </location>
</feature>
<feature type="domain" description="OmpR/PhoB-type" evidence="12">
    <location>
        <begin position="141"/>
        <end position="240"/>
    </location>
</feature>
<dbReference type="EMBL" id="JAEDAK010000008">
    <property type="protein sequence ID" value="MBH9577772.1"/>
    <property type="molecule type" value="Genomic_DNA"/>
</dbReference>
<keyword evidence="2" id="KW-0963">Cytoplasm</keyword>
<dbReference type="PROSITE" id="PS51755">
    <property type="entry name" value="OMPR_PHOB"/>
    <property type="match status" value="1"/>
</dbReference>
<evidence type="ECO:0000259" key="12">
    <source>
        <dbReference type="PROSITE" id="PS51755"/>
    </source>
</evidence>